<dbReference type="AlphaFoldDB" id="A0A7K3VXK2"/>
<dbReference type="Pfam" id="PF00903">
    <property type="entry name" value="Glyoxalase"/>
    <property type="match status" value="1"/>
</dbReference>
<evidence type="ECO:0000259" key="1">
    <source>
        <dbReference type="PROSITE" id="PS51819"/>
    </source>
</evidence>
<sequence length="150" mass="16156">MTAPSPRLLGLSHLALSVVDLDAAARFWTTVLGFEPLEPAESVRFLIHRGARLGVVLTDHAGAVTHPFDERRTGLDHLALAVPGEADLRAWERRLDELGVPHSPVTATDAGHHLNLRAPDRFPVELYAMAPSFAAVVGLADPVDAVARTH</sequence>
<organism evidence="2 3">
    <name type="scientific">Geodermatophilus sabuli</name>
    <dbReference type="NCBI Taxonomy" id="1564158"/>
    <lineage>
        <taxon>Bacteria</taxon>
        <taxon>Bacillati</taxon>
        <taxon>Actinomycetota</taxon>
        <taxon>Actinomycetes</taxon>
        <taxon>Geodermatophilales</taxon>
        <taxon>Geodermatophilaceae</taxon>
        <taxon>Geodermatophilus</taxon>
    </lineage>
</organism>
<proteinExistence type="predicted"/>
<dbReference type="EMBL" id="JAAGWF010000007">
    <property type="protein sequence ID" value="NEK57379.1"/>
    <property type="molecule type" value="Genomic_DNA"/>
</dbReference>
<dbReference type="InterPro" id="IPR037523">
    <property type="entry name" value="VOC_core"/>
</dbReference>
<dbReference type="InterPro" id="IPR029068">
    <property type="entry name" value="Glyas_Bleomycin-R_OHBP_Dase"/>
</dbReference>
<dbReference type="SUPFAM" id="SSF54593">
    <property type="entry name" value="Glyoxalase/Bleomycin resistance protein/Dihydroxybiphenyl dioxygenase"/>
    <property type="match status" value="1"/>
</dbReference>
<dbReference type="RefSeq" id="WP_163480556.1">
    <property type="nucleotide sequence ID" value="NZ_JAAGWF010000007.1"/>
</dbReference>
<dbReference type="InterPro" id="IPR004360">
    <property type="entry name" value="Glyas_Fos-R_dOase_dom"/>
</dbReference>
<reference evidence="2 3" key="1">
    <citation type="submission" date="2020-02" db="EMBL/GenBank/DDBJ databases">
        <title>Geodermatophilus sabuli CPCC 205279 I12A-02694.</title>
        <authorList>
            <person name="Jiang Z."/>
        </authorList>
    </citation>
    <scope>NUCLEOTIDE SEQUENCE [LARGE SCALE GENOMIC DNA]</scope>
    <source>
        <strain evidence="2 3">I12A-02694</strain>
    </source>
</reference>
<protein>
    <submittedName>
        <fullName evidence="2">VOC family protein</fullName>
    </submittedName>
</protein>
<dbReference type="CDD" id="cd06587">
    <property type="entry name" value="VOC"/>
    <property type="match status" value="1"/>
</dbReference>
<evidence type="ECO:0000313" key="2">
    <source>
        <dbReference type="EMBL" id="NEK57379.1"/>
    </source>
</evidence>
<evidence type="ECO:0000313" key="3">
    <source>
        <dbReference type="Proteomes" id="UP000470246"/>
    </source>
</evidence>
<accession>A0A7K3VXK2</accession>
<gene>
    <name evidence="2" type="ORF">GCU56_05765</name>
</gene>
<feature type="domain" description="VOC" evidence="1">
    <location>
        <begin position="10"/>
        <end position="129"/>
    </location>
</feature>
<name>A0A7K3VXK2_9ACTN</name>
<dbReference type="PROSITE" id="PS51819">
    <property type="entry name" value="VOC"/>
    <property type="match status" value="1"/>
</dbReference>
<dbReference type="Gene3D" id="3.10.180.10">
    <property type="entry name" value="2,3-Dihydroxybiphenyl 1,2-Dioxygenase, domain 1"/>
    <property type="match status" value="1"/>
</dbReference>
<dbReference type="Proteomes" id="UP000470246">
    <property type="component" value="Unassembled WGS sequence"/>
</dbReference>
<keyword evidence="3" id="KW-1185">Reference proteome</keyword>
<comment type="caution">
    <text evidence="2">The sequence shown here is derived from an EMBL/GenBank/DDBJ whole genome shotgun (WGS) entry which is preliminary data.</text>
</comment>